<evidence type="ECO:0000313" key="3">
    <source>
        <dbReference type="Proteomes" id="UP000233551"/>
    </source>
</evidence>
<dbReference type="EMBL" id="PGOL01001572">
    <property type="protein sequence ID" value="PKI56784.1"/>
    <property type="molecule type" value="Genomic_DNA"/>
</dbReference>
<feature type="region of interest" description="Disordered" evidence="1">
    <location>
        <begin position="1"/>
        <end position="21"/>
    </location>
</feature>
<evidence type="ECO:0000256" key="1">
    <source>
        <dbReference type="SAM" id="MobiDB-lite"/>
    </source>
</evidence>
<accession>A0A2I0JKJ7</accession>
<comment type="caution">
    <text evidence="2">The sequence shown here is derived from an EMBL/GenBank/DDBJ whole genome shotgun (WGS) entry which is preliminary data.</text>
</comment>
<keyword evidence="3" id="KW-1185">Reference proteome</keyword>
<dbReference type="Proteomes" id="UP000233551">
    <property type="component" value="Unassembled WGS sequence"/>
</dbReference>
<gene>
    <name evidence="2" type="ORF">CRG98_022845</name>
</gene>
<proteinExistence type="predicted"/>
<organism evidence="2 3">
    <name type="scientific">Punica granatum</name>
    <name type="common">Pomegranate</name>
    <dbReference type="NCBI Taxonomy" id="22663"/>
    <lineage>
        <taxon>Eukaryota</taxon>
        <taxon>Viridiplantae</taxon>
        <taxon>Streptophyta</taxon>
        <taxon>Embryophyta</taxon>
        <taxon>Tracheophyta</taxon>
        <taxon>Spermatophyta</taxon>
        <taxon>Magnoliopsida</taxon>
        <taxon>eudicotyledons</taxon>
        <taxon>Gunneridae</taxon>
        <taxon>Pentapetalae</taxon>
        <taxon>rosids</taxon>
        <taxon>malvids</taxon>
        <taxon>Myrtales</taxon>
        <taxon>Lythraceae</taxon>
        <taxon>Punica</taxon>
    </lineage>
</organism>
<reference evidence="2 3" key="1">
    <citation type="submission" date="2017-11" db="EMBL/GenBank/DDBJ databases">
        <title>De-novo sequencing of pomegranate (Punica granatum L.) genome.</title>
        <authorList>
            <person name="Akparov Z."/>
            <person name="Amiraslanov A."/>
            <person name="Hajiyeva S."/>
            <person name="Abbasov M."/>
            <person name="Kaur K."/>
            <person name="Hamwieh A."/>
            <person name="Solovyev V."/>
            <person name="Salamov A."/>
            <person name="Braich B."/>
            <person name="Kosarev P."/>
            <person name="Mahmoud A."/>
            <person name="Hajiyev E."/>
            <person name="Babayeva S."/>
            <person name="Izzatullayeva V."/>
            <person name="Mammadov A."/>
            <person name="Mammadov A."/>
            <person name="Sharifova S."/>
            <person name="Ojaghi J."/>
            <person name="Eynullazada K."/>
            <person name="Bayramov B."/>
            <person name="Abdulazimova A."/>
            <person name="Shahmuradov I."/>
        </authorList>
    </citation>
    <scope>NUCLEOTIDE SEQUENCE [LARGE SCALE GENOMIC DNA]</scope>
    <source>
        <strain evidence="3">cv. AG2017</strain>
        <tissue evidence="2">Leaf</tissue>
    </source>
</reference>
<sequence length="102" mass="11115">MQFPHRPIKSGEPAGARLSPDLKGAVEIEGTVGHRTRVEVGVIKAVHELPILTVHVRDLKVNEVEGAIGGGCEGDKVVGIALPEKRVVDERRREGESPRRLR</sequence>
<name>A0A2I0JKJ7_PUNGR</name>
<evidence type="ECO:0000313" key="2">
    <source>
        <dbReference type="EMBL" id="PKI56784.1"/>
    </source>
</evidence>
<dbReference type="AlphaFoldDB" id="A0A2I0JKJ7"/>
<protein>
    <submittedName>
        <fullName evidence="2">Uncharacterized protein</fullName>
    </submittedName>
</protein>